<protein>
    <submittedName>
        <fullName evidence="2">Protein YaiA</fullName>
    </submittedName>
</protein>
<accession>A0A378ATN1</accession>
<dbReference type="Gene3D" id="3.30.730.30">
    <property type="entry name" value="YaiA protein"/>
    <property type="match status" value="1"/>
</dbReference>
<evidence type="ECO:0000313" key="3">
    <source>
        <dbReference type="Proteomes" id="UP000254387"/>
    </source>
</evidence>
<dbReference type="InterPro" id="IPR038462">
    <property type="entry name" value="YaiA-like_sf"/>
</dbReference>
<gene>
    <name evidence="2" type="primary">yaiA</name>
    <name evidence="2" type="ORF">NCTC5053_02884</name>
</gene>
<dbReference type="InterPro" id="IPR032303">
    <property type="entry name" value="YaiA"/>
</dbReference>
<feature type="compositionally biased region" description="Basic and acidic residues" evidence="1">
    <location>
        <begin position="44"/>
        <end position="62"/>
    </location>
</feature>
<dbReference type="Proteomes" id="UP000254387">
    <property type="component" value="Unassembled WGS sequence"/>
</dbReference>
<dbReference type="AlphaFoldDB" id="A0A378ATN1"/>
<evidence type="ECO:0000256" key="1">
    <source>
        <dbReference type="SAM" id="MobiDB-lite"/>
    </source>
</evidence>
<name>A0A378ATN1_KLEPN</name>
<sequence length="88" mass="10379">MPNRPPYPREARVVAVEKGPQGQTVTWYQLRADYPEPDSLISEHPTEQEAVDAKRRYEDPDSRNPLSPNCPPCWQYRAYLTFFIYQSY</sequence>
<dbReference type="Pfam" id="PF16362">
    <property type="entry name" value="YaiA"/>
    <property type="match status" value="1"/>
</dbReference>
<proteinExistence type="predicted"/>
<feature type="region of interest" description="Disordered" evidence="1">
    <location>
        <begin position="36"/>
        <end position="65"/>
    </location>
</feature>
<dbReference type="NCBIfam" id="NF007698">
    <property type="entry name" value="PRK10380.1"/>
    <property type="match status" value="1"/>
</dbReference>
<dbReference type="EMBL" id="UGMN01000004">
    <property type="protein sequence ID" value="STV20873.1"/>
    <property type="molecule type" value="Genomic_DNA"/>
</dbReference>
<reference evidence="2 3" key="1">
    <citation type="submission" date="2018-06" db="EMBL/GenBank/DDBJ databases">
        <authorList>
            <consortium name="Pathogen Informatics"/>
            <person name="Doyle S."/>
        </authorList>
    </citation>
    <scope>NUCLEOTIDE SEQUENCE [LARGE SCALE GENOMIC DNA]</scope>
    <source>
        <strain evidence="2 3">NCTC5053</strain>
    </source>
</reference>
<organism evidence="2 3">
    <name type="scientific">Klebsiella pneumoniae</name>
    <dbReference type="NCBI Taxonomy" id="573"/>
    <lineage>
        <taxon>Bacteria</taxon>
        <taxon>Pseudomonadati</taxon>
        <taxon>Pseudomonadota</taxon>
        <taxon>Gammaproteobacteria</taxon>
        <taxon>Enterobacterales</taxon>
        <taxon>Enterobacteriaceae</taxon>
        <taxon>Klebsiella/Raoultella group</taxon>
        <taxon>Klebsiella</taxon>
        <taxon>Klebsiella pneumoniae complex</taxon>
    </lineage>
</organism>
<evidence type="ECO:0000313" key="2">
    <source>
        <dbReference type="EMBL" id="STV20873.1"/>
    </source>
</evidence>